<protein>
    <submittedName>
        <fullName evidence="1">Uncharacterized protein</fullName>
    </submittedName>
</protein>
<evidence type="ECO:0000313" key="1">
    <source>
        <dbReference type="EMBL" id="QBK87473.1"/>
    </source>
</evidence>
<proteinExistence type="predicted"/>
<reference evidence="1" key="1">
    <citation type="journal article" date="2019" name="MBio">
        <title>Virus Genomes from Deep Sea Sediments Expand the Ocean Megavirome and Support Independent Origins of Viral Gigantism.</title>
        <authorList>
            <person name="Backstrom D."/>
            <person name="Yutin N."/>
            <person name="Jorgensen S.L."/>
            <person name="Dharamshi J."/>
            <person name="Homa F."/>
            <person name="Zaremba-Niedwiedzka K."/>
            <person name="Spang A."/>
            <person name="Wolf Y.I."/>
            <person name="Koonin E.V."/>
            <person name="Ettema T.J."/>
        </authorList>
    </citation>
    <scope>NUCLEOTIDE SEQUENCE</scope>
</reference>
<sequence>MSNNPLLFPCSLKTTRTIAERWSTTIEDLPIEEKTELIVQILDSVINGSYCGLCPKFDYIFLRCEKPIITELCQALQAKPELQGLCIKVGEYTTHGVEIRPEPIVVPSNTAVSADTTSLSLESTIFSDIYIERTERGLCISV</sequence>
<name>A0A481YW26_9VIRU</name>
<dbReference type="EMBL" id="MK500353">
    <property type="protein sequence ID" value="QBK87473.1"/>
    <property type="molecule type" value="Genomic_DNA"/>
</dbReference>
<gene>
    <name evidence="1" type="ORF">LCMAC201_03830</name>
</gene>
<accession>A0A481YW26</accession>
<organism evidence="1">
    <name type="scientific">Marseillevirus LCMAC201</name>
    <dbReference type="NCBI Taxonomy" id="2506605"/>
    <lineage>
        <taxon>Viruses</taxon>
        <taxon>Varidnaviria</taxon>
        <taxon>Bamfordvirae</taxon>
        <taxon>Nucleocytoviricota</taxon>
        <taxon>Megaviricetes</taxon>
        <taxon>Pimascovirales</taxon>
        <taxon>Pimascovirales incertae sedis</taxon>
        <taxon>Marseilleviridae</taxon>
    </lineage>
</organism>